<dbReference type="PANTHER" id="PTHR30137">
    <property type="entry name" value="LUCIFERASE-LIKE MONOOXYGENASE"/>
    <property type="match status" value="1"/>
</dbReference>
<accession>A0AAE4UZB4</accession>
<dbReference type="PANTHER" id="PTHR30137:SF15">
    <property type="entry name" value="BLL6902 PROTEIN"/>
    <property type="match status" value="1"/>
</dbReference>
<reference evidence="2" key="1">
    <citation type="submission" date="2023-10" db="EMBL/GenBank/DDBJ databases">
        <title>Development of a sustainable strategy for remediation of hydrocarbon-contaminated territories based on the waste exchange concept.</title>
        <authorList>
            <person name="Krivoruchko A."/>
        </authorList>
    </citation>
    <scope>NUCLEOTIDE SEQUENCE</scope>
    <source>
        <strain evidence="2">IEGM 68</strain>
    </source>
</reference>
<comment type="caution">
    <text evidence="2">The sequence shown here is derived from an EMBL/GenBank/DDBJ whole genome shotgun (WGS) entry which is preliminary data.</text>
</comment>
<dbReference type="RefSeq" id="WP_317743503.1">
    <property type="nucleotide sequence ID" value="NZ_JAWLUP010000031.1"/>
</dbReference>
<sequence length="128" mass="14211">MRTGLYFDLRNPLRWAVDPARLDAFTLELCEEADRLGIDSLWFTEHHKFDDGYLTQPMTFASAVAASTSRACIGTAVVVAPLHNPVRLAEGAALVDLVSGGRLGLDWGAGFRIPEYELYVESIDRRRA</sequence>
<dbReference type="Gene3D" id="3.20.20.30">
    <property type="entry name" value="Luciferase-like domain"/>
    <property type="match status" value="1"/>
</dbReference>
<dbReference type="InterPro" id="IPR050766">
    <property type="entry name" value="Bact_Lucif_Oxidored"/>
</dbReference>
<name>A0AAE4UZB4_9NOCA</name>
<organism evidence="2 3">
    <name type="scientific">Rhodococcus oxybenzonivorans</name>
    <dbReference type="NCBI Taxonomy" id="1990687"/>
    <lineage>
        <taxon>Bacteria</taxon>
        <taxon>Bacillati</taxon>
        <taxon>Actinomycetota</taxon>
        <taxon>Actinomycetes</taxon>
        <taxon>Mycobacteriales</taxon>
        <taxon>Nocardiaceae</taxon>
        <taxon>Rhodococcus</taxon>
    </lineage>
</organism>
<protein>
    <submittedName>
        <fullName evidence="2">LLM class flavin-dependent oxidoreductase</fullName>
    </submittedName>
</protein>
<proteinExistence type="predicted"/>
<dbReference type="GO" id="GO:0005829">
    <property type="term" value="C:cytosol"/>
    <property type="evidence" value="ECO:0007669"/>
    <property type="project" value="TreeGrafter"/>
</dbReference>
<dbReference type="GO" id="GO:0016705">
    <property type="term" value="F:oxidoreductase activity, acting on paired donors, with incorporation or reduction of molecular oxygen"/>
    <property type="evidence" value="ECO:0007669"/>
    <property type="project" value="InterPro"/>
</dbReference>
<evidence type="ECO:0000313" key="3">
    <source>
        <dbReference type="Proteomes" id="UP001185863"/>
    </source>
</evidence>
<dbReference type="EMBL" id="JAWLUP010000031">
    <property type="protein sequence ID" value="MDV7265736.1"/>
    <property type="molecule type" value="Genomic_DNA"/>
</dbReference>
<evidence type="ECO:0000259" key="1">
    <source>
        <dbReference type="Pfam" id="PF00296"/>
    </source>
</evidence>
<dbReference type="SUPFAM" id="SSF51679">
    <property type="entry name" value="Bacterial luciferase-like"/>
    <property type="match status" value="1"/>
</dbReference>
<dbReference type="Proteomes" id="UP001185863">
    <property type="component" value="Unassembled WGS sequence"/>
</dbReference>
<dbReference type="Pfam" id="PF00296">
    <property type="entry name" value="Bac_luciferase"/>
    <property type="match status" value="1"/>
</dbReference>
<dbReference type="InterPro" id="IPR011251">
    <property type="entry name" value="Luciferase-like_dom"/>
</dbReference>
<gene>
    <name evidence="2" type="ORF">R4315_14455</name>
</gene>
<feature type="domain" description="Luciferase-like" evidence="1">
    <location>
        <begin position="26"/>
        <end position="127"/>
    </location>
</feature>
<dbReference type="AlphaFoldDB" id="A0AAE4UZB4"/>
<evidence type="ECO:0000313" key="2">
    <source>
        <dbReference type="EMBL" id="MDV7265736.1"/>
    </source>
</evidence>
<dbReference type="InterPro" id="IPR036661">
    <property type="entry name" value="Luciferase-like_sf"/>
</dbReference>